<dbReference type="Proteomes" id="UP000216020">
    <property type="component" value="Unassembled WGS sequence"/>
</dbReference>
<organism evidence="6 7">
    <name type="scientific">Bordetella genomosp. 10</name>
    <dbReference type="NCBI Taxonomy" id="1416804"/>
    <lineage>
        <taxon>Bacteria</taxon>
        <taxon>Pseudomonadati</taxon>
        <taxon>Pseudomonadota</taxon>
        <taxon>Betaproteobacteria</taxon>
        <taxon>Burkholderiales</taxon>
        <taxon>Alcaligenaceae</taxon>
        <taxon>Bordetella</taxon>
    </lineage>
</organism>
<dbReference type="CDD" id="cd06195">
    <property type="entry name" value="FNR1"/>
    <property type="match status" value="1"/>
</dbReference>
<dbReference type="Gene3D" id="3.40.50.80">
    <property type="entry name" value="Nucleotide-binding domain of ferredoxin-NADP reductase (FNR) module"/>
    <property type="match status" value="1"/>
</dbReference>
<dbReference type="InterPro" id="IPR017927">
    <property type="entry name" value="FAD-bd_FR_type"/>
</dbReference>
<dbReference type="OrthoDB" id="9784483at2"/>
<dbReference type="AlphaFoldDB" id="A0A261S0L3"/>
<evidence type="ECO:0000256" key="3">
    <source>
        <dbReference type="ARBA" id="ARBA00022741"/>
    </source>
</evidence>
<dbReference type="PROSITE" id="PS51384">
    <property type="entry name" value="FAD_FR"/>
    <property type="match status" value="1"/>
</dbReference>
<dbReference type="EC" id="1.18.1.2" evidence="2"/>
<feature type="domain" description="FAD-binding FR-type" evidence="5">
    <location>
        <begin position="5"/>
        <end position="111"/>
    </location>
</feature>
<dbReference type="RefSeq" id="WP_094854876.1">
    <property type="nucleotide sequence ID" value="NZ_NEVM01000005.1"/>
</dbReference>
<name>A0A261S0L3_9BORD</name>
<gene>
    <name evidence="6" type="ORF">CAL29_20705</name>
</gene>
<reference evidence="7" key="1">
    <citation type="submission" date="2017-05" db="EMBL/GenBank/DDBJ databases">
        <title>Complete and WGS of Bordetella genogroups.</title>
        <authorList>
            <person name="Spilker T."/>
            <person name="Lipuma J."/>
        </authorList>
    </citation>
    <scope>NUCLEOTIDE SEQUENCE [LARGE SCALE GENOMIC DNA]</scope>
    <source>
        <strain evidence="7">AU16122</strain>
    </source>
</reference>
<dbReference type="PANTHER" id="PTHR47878:SF2">
    <property type="entry name" value="OXIDOREDUCTASE FAD_NAD(P)-BINDING DOMAIN PROTEIN"/>
    <property type="match status" value="1"/>
</dbReference>
<evidence type="ECO:0000256" key="2">
    <source>
        <dbReference type="ARBA" id="ARBA00013223"/>
    </source>
</evidence>
<dbReference type="Pfam" id="PF00175">
    <property type="entry name" value="NAD_binding_1"/>
    <property type="match status" value="1"/>
</dbReference>
<evidence type="ECO:0000256" key="1">
    <source>
        <dbReference type="ARBA" id="ARBA00008312"/>
    </source>
</evidence>
<comment type="similarity">
    <text evidence="1">Belongs to the ferredoxin--NADP reductase type 1 family.</text>
</comment>
<comment type="caution">
    <text evidence="6">The sequence shown here is derived from an EMBL/GenBank/DDBJ whole genome shotgun (WGS) entry which is preliminary data.</text>
</comment>
<dbReference type="GO" id="GO:0034599">
    <property type="term" value="P:cellular response to oxidative stress"/>
    <property type="evidence" value="ECO:0007669"/>
    <property type="project" value="TreeGrafter"/>
</dbReference>
<evidence type="ECO:0000313" key="7">
    <source>
        <dbReference type="Proteomes" id="UP000216020"/>
    </source>
</evidence>
<evidence type="ECO:0000313" key="6">
    <source>
        <dbReference type="EMBL" id="OZI30452.1"/>
    </source>
</evidence>
<dbReference type="SUPFAM" id="SSF63380">
    <property type="entry name" value="Riboflavin synthase domain-like"/>
    <property type="match status" value="1"/>
</dbReference>
<protein>
    <recommendedName>
        <fullName evidence="2">ferredoxin--NADP(+) reductase</fullName>
        <ecNumber evidence="2">1.18.1.2</ecNumber>
    </recommendedName>
</protein>
<comment type="catalytic activity">
    <reaction evidence="4">
        <text>2 reduced [2Fe-2S]-[ferredoxin] + NADP(+) + H(+) = 2 oxidized [2Fe-2S]-[ferredoxin] + NADPH</text>
        <dbReference type="Rhea" id="RHEA:20125"/>
        <dbReference type="Rhea" id="RHEA-COMP:10000"/>
        <dbReference type="Rhea" id="RHEA-COMP:10001"/>
        <dbReference type="ChEBI" id="CHEBI:15378"/>
        <dbReference type="ChEBI" id="CHEBI:33737"/>
        <dbReference type="ChEBI" id="CHEBI:33738"/>
        <dbReference type="ChEBI" id="CHEBI:57783"/>
        <dbReference type="ChEBI" id="CHEBI:58349"/>
        <dbReference type="EC" id="1.18.1.2"/>
    </reaction>
</comment>
<proteinExistence type="inferred from homology"/>
<dbReference type="GO" id="GO:0000166">
    <property type="term" value="F:nucleotide binding"/>
    <property type="evidence" value="ECO:0007669"/>
    <property type="project" value="UniProtKB-KW"/>
</dbReference>
<dbReference type="InterPro" id="IPR039261">
    <property type="entry name" value="FNR_nucleotide-bd"/>
</dbReference>
<dbReference type="SUPFAM" id="SSF52343">
    <property type="entry name" value="Ferredoxin reductase-like, C-terminal NADP-linked domain"/>
    <property type="match status" value="1"/>
</dbReference>
<evidence type="ECO:0000256" key="4">
    <source>
        <dbReference type="ARBA" id="ARBA00047776"/>
    </source>
</evidence>
<dbReference type="Gene3D" id="2.40.30.10">
    <property type="entry name" value="Translation factors"/>
    <property type="match status" value="1"/>
</dbReference>
<dbReference type="InterPro" id="IPR001433">
    <property type="entry name" value="OxRdtase_FAD/NAD-bd"/>
</dbReference>
<evidence type="ECO:0000259" key="5">
    <source>
        <dbReference type="PROSITE" id="PS51384"/>
    </source>
</evidence>
<dbReference type="InterPro" id="IPR051930">
    <property type="entry name" value="FNR_type-1"/>
</dbReference>
<dbReference type="PANTHER" id="PTHR47878">
    <property type="entry name" value="OXIDOREDUCTASE FAD/NAD(P)-BINDING DOMAIN PROTEIN"/>
    <property type="match status" value="1"/>
</dbReference>
<dbReference type="GO" id="GO:0042167">
    <property type="term" value="P:heme catabolic process"/>
    <property type="evidence" value="ECO:0007669"/>
    <property type="project" value="TreeGrafter"/>
</dbReference>
<dbReference type="InterPro" id="IPR033892">
    <property type="entry name" value="FNR_bac"/>
</dbReference>
<dbReference type="EMBL" id="NEVM01000005">
    <property type="protein sequence ID" value="OZI30452.1"/>
    <property type="molecule type" value="Genomic_DNA"/>
</dbReference>
<dbReference type="GO" id="GO:0004324">
    <property type="term" value="F:ferredoxin-NADP+ reductase activity"/>
    <property type="evidence" value="ECO:0007669"/>
    <property type="project" value="UniProtKB-EC"/>
</dbReference>
<keyword evidence="7" id="KW-1185">Reference proteome</keyword>
<dbReference type="InterPro" id="IPR017938">
    <property type="entry name" value="Riboflavin_synthase-like_b-brl"/>
</dbReference>
<accession>A0A261S0L3</accession>
<keyword evidence="3" id="KW-0547">Nucleotide-binding</keyword>
<sequence>MTDVSKYTRQTVTEVRNWVPGKLFSLRVTRDPAYVFKAGQFARVGLPAADDPDGPPTLWRAYSMVSGPLEDALEFYSIVVPEGDFSPRLAQLRVGDSLYVEKNPYGFLTIDRFFPAQPAAAQAADAADAAPAVEAAPAGGATLAADRKPDLWLLATGTGLSAYLSILRDPATWTSFRRIILVHGVRRAEELAYREEIEGWSRQPEFAAIHRADPRKLIYRAIATREALPGMPSERLTTLIADGRLEQLTGESLDPRHAKVMLCGNPEMLSAARKLLGEMGFAPGRRGIPGNLAVENYW</sequence>